<dbReference type="InterPro" id="IPR015815">
    <property type="entry name" value="HIBADH-related"/>
</dbReference>
<dbReference type="InterPro" id="IPR006115">
    <property type="entry name" value="6PGDH_NADP-bd"/>
</dbReference>
<proteinExistence type="inferred from homology"/>
<keyword evidence="2" id="KW-0560">Oxidoreductase</keyword>
<sequence length="287" mass="28856">MSVIGLGAMGRALAGAFLENGHPTTVWNRTPGRAGELVARGAAETAAVAEAVAASPVAVVCVLDYAAVRETLDPVAGTLAGRTVVNLTNGTPGQARETAGWAAGHGAGYLDGGIMAVPPMIGQAEAMILYSGSRDAFGAHERLLGALGTAVYVDDDPGRASLYDLALLGAMYGMFGGFFHAVAMAGSEEVPASEFTPMVSGFLNAMIASLPAMAAAVDSGDHSAADSNLEMQAAAYVNLLDASRAQGVSTELVEPMRALLDRGVAAGHGGGDVSSLVGLLRTAPARG</sequence>
<comment type="caution">
    <text evidence="5">The sequence shown here is derived from an EMBL/GenBank/DDBJ whole genome shotgun (WGS) entry which is preliminary data.</text>
</comment>
<dbReference type="Gene3D" id="3.40.50.720">
    <property type="entry name" value="NAD(P)-binding Rossmann-like Domain"/>
    <property type="match status" value="1"/>
</dbReference>
<dbReference type="InterPro" id="IPR036291">
    <property type="entry name" value="NAD(P)-bd_dom_sf"/>
</dbReference>
<feature type="domain" description="NADPH-dependent reductive aminase-like C-terminal" evidence="4">
    <location>
        <begin position="156"/>
        <end position="281"/>
    </location>
</feature>
<gene>
    <name evidence="5" type="ORF">FHS22_002847</name>
</gene>
<dbReference type="GO" id="GO:0016491">
    <property type="term" value="F:oxidoreductase activity"/>
    <property type="evidence" value="ECO:0007669"/>
    <property type="project" value="UniProtKB-KW"/>
</dbReference>
<dbReference type="SUPFAM" id="SSF51735">
    <property type="entry name" value="NAD(P)-binding Rossmann-fold domains"/>
    <property type="match status" value="1"/>
</dbReference>
<dbReference type="Gene3D" id="1.10.1040.10">
    <property type="entry name" value="N-(1-d-carboxylethyl)-l-norvaline Dehydrogenase, domain 2"/>
    <property type="match status" value="1"/>
</dbReference>
<protein>
    <submittedName>
        <fullName evidence="5">3-hydroxyisobutyrate dehydrogenase-like beta-hydroxyacid dehydrogenase</fullName>
    </submittedName>
</protein>
<dbReference type="PIRSF" id="PIRSF000103">
    <property type="entry name" value="HIBADH"/>
    <property type="match status" value="1"/>
</dbReference>
<evidence type="ECO:0000259" key="4">
    <source>
        <dbReference type="Pfam" id="PF21761"/>
    </source>
</evidence>
<name>A0A841D562_PLAVE</name>
<feature type="domain" description="6-phosphogluconate dehydrogenase NADP-binding" evidence="3">
    <location>
        <begin position="2"/>
        <end position="152"/>
    </location>
</feature>
<dbReference type="PANTHER" id="PTHR43580">
    <property type="entry name" value="OXIDOREDUCTASE GLYR1-RELATED"/>
    <property type="match status" value="1"/>
</dbReference>
<evidence type="ECO:0000256" key="2">
    <source>
        <dbReference type="ARBA" id="ARBA00023002"/>
    </source>
</evidence>
<evidence type="ECO:0000313" key="5">
    <source>
        <dbReference type="EMBL" id="MBB5963567.1"/>
    </source>
</evidence>
<evidence type="ECO:0000256" key="1">
    <source>
        <dbReference type="ARBA" id="ARBA00009080"/>
    </source>
</evidence>
<dbReference type="PANTHER" id="PTHR43580:SF2">
    <property type="entry name" value="CYTOKINE-LIKE NUCLEAR FACTOR N-PAC"/>
    <property type="match status" value="1"/>
</dbReference>
<dbReference type="GO" id="GO:0050661">
    <property type="term" value="F:NADP binding"/>
    <property type="evidence" value="ECO:0007669"/>
    <property type="project" value="InterPro"/>
</dbReference>
<dbReference type="Pfam" id="PF21761">
    <property type="entry name" value="RedAm-like_C"/>
    <property type="match status" value="1"/>
</dbReference>
<accession>A0A841D562</accession>
<dbReference type="InterPro" id="IPR013328">
    <property type="entry name" value="6PGD_dom2"/>
</dbReference>
<dbReference type="RefSeq" id="WP_338047744.1">
    <property type="nucleotide sequence ID" value="NZ_BAAAWZ010000001.1"/>
</dbReference>
<reference evidence="5 6" key="1">
    <citation type="submission" date="2020-08" db="EMBL/GenBank/DDBJ databases">
        <title>Genomic Encyclopedia of Type Strains, Phase III (KMG-III): the genomes of soil and plant-associated and newly described type strains.</title>
        <authorList>
            <person name="Whitman W."/>
        </authorList>
    </citation>
    <scope>NUCLEOTIDE SEQUENCE [LARGE SCALE GENOMIC DNA]</scope>
    <source>
        <strain evidence="5 6">CECT 3303</strain>
    </source>
</reference>
<dbReference type="InterPro" id="IPR051265">
    <property type="entry name" value="HIBADH-related_NP60_sf"/>
</dbReference>
<dbReference type="Proteomes" id="UP000562352">
    <property type="component" value="Unassembled WGS sequence"/>
</dbReference>
<dbReference type="AlphaFoldDB" id="A0A841D562"/>
<dbReference type="Pfam" id="PF03446">
    <property type="entry name" value="NAD_binding_2"/>
    <property type="match status" value="1"/>
</dbReference>
<evidence type="ECO:0000259" key="3">
    <source>
        <dbReference type="Pfam" id="PF03446"/>
    </source>
</evidence>
<comment type="similarity">
    <text evidence="1">Belongs to the HIBADH-related family.</text>
</comment>
<dbReference type="EMBL" id="JACHJJ010000008">
    <property type="protein sequence ID" value="MBB5963567.1"/>
    <property type="molecule type" value="Genomic_DNA"/>
</dbReference>
<organism evidence="5 6">
    <name type="scientific">Planomonospora venezuelensis</name>
    <dbReference type="NCBI Taxonomy" id="1999"/>
    <lineage>
        <taxon>Bacteria</taxon>
        <taxon>Bacillati</taxon>
        <taxon>Actinomycetota</taxon>
        <taxon>Actinomycetes</taxon>
        <taxon>Streptosporangiales</taxon>
        <taxon>Streptosporangiaceae</taxon>
        <taxon>Planomonospora</taxon>
    </lineage>
</organism>
<dbReference type="InterPro" id="IPR048666">
    <property type="entry name" value="RedAm-like_C"/>
</dbReference>
<evidence type="ECO:0000313" key="6">
    <source>
        <dbReference type="Proteomes" id="UP000562352"/>
    </source>
</evidence>
<keyword evidence="6" id="KW-1185">Reference proteome</keyword>